<evidence type="ECO:0000256" key="11">
    <source>
        <dbReference type="ARBA" id="ARBA00022989"/>
    </source>
</evidence>
<evidence type="ECO:0000256" key="10">
    <source>
        <dbReference type="ARBA" id="ARBA00022840"/>
    </source>
</evidence>
<comment type="subcellular location">
    <subcellularLocation>
        <location evidence="2">Cell membrane</location>
        <topology evidence="2">Multi-pass membrane protein</topology>
    </subcellularLocation>
</comment>
<keyword evidence="9 19" id="KW-0418">Kinase</keyword>
<evidence type="ECO:0000256" key="6">
    <source>
        <dbReference type="ARBA" id="ARBA00022679"/>
    </source>
</evidence>
<evidence type="ECO:0000259" key="18">
    <source>
        <dbReference type="PROSITE" id="PS50885"/>
    </source>
</evidence>
<dbReference type="CDD" id="cd00082">
    <property type="entry name" value="HisKA"/>
    <property type="match status" value="1"/>
</dbReference>
<dbReference type="InterPro" id="IPR036890">
    <property type="entry name" value="HATPase_C_sf"/>
</dbReference>
<evidence type="ECO:0000313" key="19">
    <source>
        <dbReference type="EMBL" id="SHF89959.1"/>
    </source>
</evidence>
<dbReference type="Gene3D" id="1.10.287.130">
    <property type="match status" value="1"/>
</dbReference>
<dbReference type="Pfam" id="PF00512">
    <property type="entry name" value="HisKA"/>
    <property type="match status" value="1"/>
</dbReference>
<dbReference type="InterPro" id="IPR005467">
    <property type="entry name" value="His_kinase_dom"/>
</dbReference>
<dbReference type="SUPFAM" id="SSF55874">
    <property type="entry name" value="ATPase domain of HSP90 chaperone/DNA topoisomerase II/histidine kinase"/>
    <property type="match status" value="1"/>
</dbReference>
<feature type="transmembrane region" description="Helical" evidence="15">
    <location>
        <begin position="21"/>
        <end position="45"/>
    </location>
</feature>
<feature type="domain" description="Histidine kinase" evidence="16">
    <location>
        <begin position="509"/>
        <end position="733"/>
    </location>
</feature>
<dbReference type="InterPro" id="IPR045671">
    <property type="entry name" value="NtrY-like_N"/>
</dbReference>
<gene>
    <name evidence="19" type="ORF">SAMN02745157_3024</name>
</gene>
<dbReference type="SUPFAM" id="SSF55785">
    <property type="entry name" value="PYP-like sensor domain (PAS domain)"/>
    <property type="match status" value="1"/>
</dbReference>
<dbReference type="GO" id="GO:0000155">
    <property type="term" value="F:phosphorelay sensor kinase activity"/>
    <property type="evidence" value="ECO:0007669"/>
    <property type="project" value="InterPro"/>
</dbReference>
<dbReference type="InterPro" id="IPR000014">
    <property type="entry name" value="PAS"/>
</dbReference>
<evidence type="ECO:0000259" key="16">
    <source>
        <dbReference type="PROSITE" id="PS50109"/>
    </source>
</evidence>
<evidence type="ECO:0000256" key="9">
    <source>
        <dbReference type="ARBA" id="ARBA00022777"/>
    </source>
</evidence>
<dbReference type="GO" id="GO:0006355">
    <property type="term" value="P:regulation of DNA-templated transcription"/>
    <property type="evidence" value="ECO:0007669"/>
    <property type="project" value="InterPro"/>
</dbReference>
<keyword evidence="6" id="KW-0808">Transferase</keyword>
<keyword evidence="11 15" id="KW-1133">Transmembrane helix</keyword>
<evidence type="ECO:0000256" key="15">
    <source>
        <dbReference type="SAM" id="Phobius"/>
    </source>
</evidence>
<dbReference type="OrthoDB" id="9776727at2"/>
<dbReference type="Proteomes" id="UP000184485">
    <property type="component" value="Unassembled WGS sequence"/>
</dbReference>
<evidence type="ECO:0000313" key="20">
    <source>
        <dbReference type="Proteomes" id="UP000184485"/>
    </source>
</evidence>
<evidence type="ECO:0000256" key="3">
    <source>
        <dbReference type="ARBA" id="ARBA00012438"/>
    </source>
</evidence>
<keyword evidence="13 15" id="KW-0472">Membrane</keyword>
<feature type="transmembrane region" description="Helical" evidence="15">
    <location>
        <begin position="90"/>
        <end position="115"/>
    </location>
</feature>
<dbReference type="InterPro" id="IPR035965">
    <property type="entry name" value="PAS-like_dom_sf"/>
</dbReference>
<dbReference type="Pfam" id="PF02518">
    <property type="entry name" value="HATPase_c"/>
    <property type="match status" value="1"/>
</dbReference>
<name>A0A1M5FEU3_9HYPH</name>
<dbReference type="InterPro" id="IPR003594">
    <property type="entry name" value="HATPase_dom"/>
</dbReference>
<keyword evidence="7 15" id="KW-0812">Transmembrane</keyword>
<keyword evidence="8" id="KW-0547">Nucleotide-binding</keyword>
<dbReference type="InterPro" id="IPR003660">
    <property type="entry name" value="HAMP_dom"/>
</dbReference>
<evidence type="ECO:0000259" key="17">
    <source>
        <dbReference type="PROSITE" id="PS50112"/>
    </source>
</evidence>
<proteinExistence type="predicted"/>
<dbReference type="Gene3D" id="6.10.340.10">
    <property type="match status" value="1"/>
</dbReference>
<dbReference type="InterPro" id="IPR004358">
    <property type="entry name" value="Sig_transdc_His_kin-like_C"/>
</dbReference>
<dbReference type="SMART" id="SM00388">
    <property type="entry name" value="HisKA"/>
    <property type="match status" value="1"/>
</dbReference>
<evidence type="ECO:0000256" key="13">
    <source>
        <dbReference type="ARBA" id="ARBA00023136"/>
    </source>
</evidence>
<evidence type="ECO:0000256" key="1">
    <source>
        <dbReference type="ARBA" id="ARBA00000085"/>
    </source>
</evidence>
<dbReference type="InterPro" id="IPR017232">
    <property type="entry name" value="NtrY"/>
</dbReference>
<dbReference type="PROSITE" id="PS50885">
    <property type="entry name" value="HAMP"/>
    <property type="match status" value="1"/>
</dbReference>
<dbReference type="InterPro" id="IPR003661">
    <property type="entry name" value="HisK_dim/P_dom"/>
</dbReference>
<protein>
    <recommendedName>
        <fullName evidence="3">histidine kinase</fullName>
        <ecNumber evidence="3">2.7.13.3</ecNumber>
    </recommendedName>
</protein>
<dbReference type="PROSITE" id="PS50109">
    <property type="entry name" value="HIS_KIN"/>
    <property type="match status" value="1"/>
</dbReference>
<dbReference type="Gene3D" id="3.30.450.20">
    <property type="entry name" value="PAS domain"/>
    <property type="match status" value="1"/>
</dbReference>
<evidence type="ECO:0000256" key="5">
    <source>
        <dbReference type="ARBA" id="ARBA00022553"/>
    </source>
</evidence>
<feature type="domain" description="HAMP" evidence="18">
    <location>
        <begin position="318"/>
        <end position="371"/>
    </location>
</feature>
<sequence length="754" mass="81999">MPMTSRVERPSRRRVTMRGAGYVTVVLALTSACTTFFVLMGLTPIQPTDSVVFWALAINGFLTFLLVAETAVEVAMLIRARRRGRAAARLHIRIVALFSIVAVVPAILMAIIASITLNRGLDHWFSERTRAIVDTSLSIAQAYAEEHARTLKVDILGLKGDFERAQTLLARDPDQFQNFMNSIAALRGIPGVYLVKPDGSMIAQAEFQFSSNFPPPPLDAVNRAKQSGAEPVLISPGATNAVGAVVKLENYKDVFLYIARDIDPKVIRYIAQTSASVDEYKNLAATRLGVQIAFAVLYLGLALVLLLSAIWLGIGFANRLVAPIRTLIDAADEIGQGNLDVTVPFKSSDGDLGALGATFNTMTAELRSQRSELVAASEQIDSRRRFSEAVLAGVSAGVIGTDARGIVTIANRGAMRFLGANAGSIVGRPIVEVAPELMNAVEAAFGDHFRLEHRDQISLMREGRDRTINVRVTTEEAGPEQRGYVITLDDITDLVAAQRSSAWADIARRIAHEIKNPLTPIQLSAERLKRRFGKLIDEGQGRDVFDQCTDTIIRQVGDIGRMVDEFSSFARMPKPTFEERNIGEAAREAVFLMEVAHPDIAFEVDLPDQPMMGRFDPRLMSQALTNIVKNATEAISAVPPEENVAPKITVRGRVEGDMNVVEVIDTGIGLPVENRHRLLEPYMTTREKGTGLGLAIVGKVIEEHHGRLELLDSPEVEHGGRGAMIRITLPRSHLGSPTPAPAASALPAPVSPEA</sequence>
<dbReference type="NCBIfam" id="TIGR00229">
    <property type="entry name" value="sensory_box"/>
    <property type="match status" value="1"/>
</dbReference>
<accession>A0A1M5FEU3</accession>
<evidence type="ECO:0000256" key="7">
    <source>
        <dbReference type="ARBA" id="ARBA00022692"/>
    </source>
</evidence>
<evidence type="ECO:0000256" key="14">
    <source>
        <dbReference type="SAM" id="MobiDB-lite"/>
    </source>
</evidence>
<comment type="catalytic activity">
    <reaction evidence="1">
        <text>ATP + protein L-histidine = ADP + protein N-phospho-L-histidine.</text>
        <dbReference type="EC" id="2.7.13.3"/>
    </reaction>
</comment>
<evidence type="ECO:0000256" key="12">
    <source>
        <dbReference type="ARBA" id="ARBA00023012"/>
    </source>
</evidence>
<evidence type="ECO:0000256" key="2">
    <source>
        <dbReference type="ARBA" id="ARBA00004651"/>
    </source>
</evidence>
<feature type="transmembrane region" description="Helical" evidence="15">
    <location>
        <begin position="51"/>
        <end position="78"/>
    </location>
</feature>
<keyword evidence="20" id="KW-1185">Reference proteome</keyword>
<dbReference type="STRING" id="1122133.SAMN02745157_3024"/>
<keyword evidence="10" id="KW-0067">ATP-binding</keyword>
<organism evidence="19 20">
    <name type="scientific">Kaistia soli DSM 19436</name>
    <dbReference type="NCBI Taxonomy" id="1122133"/>
    <lineage>
        <taxon>Bacteria</taxon>
        <taxon>Pseudomonadati</taxon>
        <taxon>Pseudomonadota</taxon>
        <taxon>Alphaproteobacteria</taxon>
        <taxon>Hyphomicrobiales</taxon>
        <taxon>Kaistiaceae</taxon>
        <taxon>Kaistia</taxon>
    </lineage>
</organism>
<dbReference type="Pfam" id="PF19312">
    <property type="entry name" value="NtrY_N"/>
    <property type="match status" value="1"/>
</dbReference>
<dbReference type="InterPro" id="IPR036097">
    <property type="entry name" value="HisK_dim/P_sf"/>
</dbReference>
<dbReference type="SMART" id="SM00387">
    <property type="entry name" value="HATPase_c"/>
    <property type="match status" value="1"/>
</dbReference>
<dbReference type="PIRSF" id="PIRSF037532">
    <property type="entry name" value="STHK_NtrY"/>
    <property type="match status" value="1"/>
</dbReference>
<feature type="transmembrane region" description="Helical" evidence="15">
    <location>
        <begin position="292"/>
        <end position="317"/>
    </location>
</feature>
<reference evidence="19 20" key="1">
    <citation type="submission" date="2016-11" db="EMBL/GenBank/DDBJ databases">
        <authorList>
            <person name="Jaros S."/>
            <person name="Januszkiewicz K."/>
            <person name="Wedrychowicz H."/>
        </authorList>
    </citation>
    <scope>NUCLEOTIDE SEQUENCE [LARGE SCALE GENOMIC DNA]</scope>
    <source>
        <strain evidence="19 20">DSM 19436</strain>
    </source>
</reference>
<dbReference type="EC" id="2.7.13.3" evidence="3"/>
<dbReference type="CDD" id="cd00130">
    <property type="entry name" value="PAS"/>
    <property type="match status" value="1"/>
</dbReference>
<dbReference type="PANTHER" id="PTHR43065:SF10">
    <property type="entry name" value="PEROXIDE STRESS-ACTIVATED HISTIDINE KINASE MAK3"/>
    <property type="match status" value="1"/>
</dbReference>
<dbReference type="InterPro" id="IPR013767">
    <property type="entry name" value="PAS_fold"/>
</dbReference>
<keyword evidence="12" id="KW-0902">Two-component regulatory system</keyword>
<dbReference type="EMBL" id="FQUP01000003">
    <property type="protein sequence ID" value="SHF89959.1"/>
    <property type="molecule type" value="Genomic_DNA"/>
</dbReference>
<feature type="region of interest" description="Disordered" evidence="14">
    <location>
        <begin position="731"/>
        <end position="754"/>
    </location>
</feature>
<dbReference type="PROSITE" id="PS51257">
    <property type="entry name" value="PROKAR_LIPOPROTEIN"/>
    <property type="match status" value="1"/>
</dbReference>
<dbReference type="SUPFAM" id="SSF158472">
    <property type="entry name" value="HAMP domain-like"/>
    <property type="match status" value="1"/>
</dbReference>
<dbReference type="SMART" id="SM00304">
    <property type="entry name" value="HAMP"/>
    <property type="match status" value="1"/>
</dbReference>
<evidence type="ECO:0000256" key="4">
    <source>
        <dbReference type="ARBA" id="ARBA00022475"/>
    </source>
</evidence>
<dbReference type="SUPFAM" id="SSF47384">
    <property type="entry name" value="Homodimeric domain of signal transducing histidine kinase"/>
    <property type="match status" value="1"/>
</dbReference>
<dbReference type="PANTHER" id="PTHR43065">
    <property type="entry name" value="SENSOR HISTIDINE KINASE"/>
    <property type="match status" value="1"/>
</dbReference>
<keyword evidence="5" id="KW-0597">Phosphoprotein</keyword>
<dbReference type="Pfam" id="PF00672">
    <property type="entry name" value="HAMP"/>
    <property type="match status" value="1"/>
</dbReference>
<feature type="compositionally biased region" description="Low complexity" evidence="14">
    <location>
        <begin position="741"/>
        <end position="754"/>
    </location>
</feature>
<dbReference type="PROSITE" id="PS50112">
    <property type="entry name" value="PAS"/>
    <property type="match status" value="1"/>
</dbReference>
<dbReference type="CDD" id="cd06225">
    <property type="entry name" value="HAMP"/>
    <property type="match status" value="1"/>
</dbReference>
<dbReference type="Gene3D" id="3.30.565.10">
    <property type="entry name" value="Histidine kinase-like ATPase, C-terminal domain"/>
    <property type="match status" value="1"/>
</dbReference>
<keyword evidence="4" id="KW-1003">Cell membrane</keyword>
<dbReference type="AlphaFoldDB" id="A0A1M5FEU3"/>
<feature type="domain" description="PAS" evidence="17">
    <location>
        <begin position="382"/>
        <end position="431"/>
    </location>
</feature>
<evidence type="ECO:0000256" key="8">
    <source>
        <dbReference type="ARBA" id="ARBA00022741"/>
    </source>
</evidence>
<dbReference type="GO" id="GO:0005886">
    <property type="term" value="C:plasma membrane"/>
    <property type="evidence" value="ECO:0007669"/>
    <property type="project" value="UniProtKB-SubCell"/>
</dbReference>
<dbReference type="Pfam" id="PF00989">
    <property type="entry name" value="PAS"/>
    <property type="match status" value="1"/>
</dbReference>
<dbReference type="PRINTS" id="PR00344">
    <property type="entry name" value="BCTRLSENSOR"/>
</dbReference>
<dbReference type="GO" id="GO:0005524">
    <property type="term" value="F:ATP binding"/>
    <property type="evidence" value="ECO:0007669"/>
    <property type="project" value="UniProtKB-KW"/>
</dbReference>